<keyword evidence="4 7" id="KW-0812">Transmembrane</keyword>
<feature type="transmembrane region" description="Helical" evidence="7">
    <location>
        <begin position="113"/>
        <end position="138"/>
    </location>
</feature>
<evidence type="ECO:0000256" key="2">
    <source>
        <dbReference type="ARBA" id="ARBA00008640"/>
    </source>
</evidence>
<dbReference type="AlphaFoldDB" id="A0A0N9NHB1"/>
<organism evidence="10 11">
    <name type="scientific">Gordonia phthalatica</name>
    <dbReference type="NCBI Taxonomy" id="1136941"/>
    <lineage>
        <taxon>Bacteria</taxon>
        <taxon>Bacillati</taxon>
        <taxon>Actinomycetota</taxon>
        <taxon>Actinomycetes</taxon>
        <taxon>Mycobacteriales</taxon>
        <taxon>Gordoniaceae</taxon>
        <taxon>Gordonia</taxon>
    </lineage>
</organism>
<gene>
    <name evidence="10" type="ORF">ACH46_10315</name>
</gene>
<feature type="compositionally biased region" description="Basic and acidic residues" evidence="8">
    <location>
        <begin position="1"/>
        <end position="10"/>
    </location>
</feature>
<dbReference type="PANTHER" id="PTHR12677">
    <property type="entry name" value="GOLGI APPARATUS MEMBRANE PROTEIN TVP38-RELATED"/>
    <property type="match status" value="1"/>
</dbReference>
<dbReference type="RefSeq" id="WP_062392817.1">
    <property type="nucleotide sequence ID" value="NZ_CP011853.1"/>
</dbReference>
<feature type="transmembrane region" description="Helical" evidence="7">
    <location>
        <begin position="45"/>
        <end position="66"/>
    </location>
</feature>
<accession>A0A0N9NHB1</accession>
<dbReference type="GO" id="GO:0005886">
    <property type="term" value="C:plasma membrane"/>
    <property type="evidence" value="ECO:0007669"/>
    <property type="project" value="UniProtKB-SubCell"/>
</dbReference>
<keyword evidence="5 7" id="KW-1133">Transmembrane helix</keyword>
<keyword evidence="3 7" id="KW-1003">Cell membrane</keyword>
<dbReference type="InterPro" id="IPR032816">
    <property type="entry name" value="VTT_dom"/>
</dbReference>
<comment type="similarity">
    <text evidence="2 7">Belongs to the TVP38/TMEM64 family.</text>
</comment>
<evidence type="ECO:0000256" key="4">
    <source>
        <dbReference type="ARBA" id="ARBA00022692"/>
    </source>
</evidence>
<evidence type="ECO:0000256" key="1">
    <source>
        <dbReference type="ARBA" id="ARBA00004651"/>
    </source>
</evidence>
<evidence type="ECO:0000256" key="7">
    <source>
        <dbReference type="RuleBase" id="RU366058"/>
    </source>
</evidence>
<dbReference type="STRING" id="1136941.ACH46_10315"/>
<dbReference type="EMBL" id="CP011853">
    <property type="protein sequence ID" value="ALG84822.1"/>
    <property type="molecule type" value="Genomic_DNA"/>
</dbReference>
<dbReference type="PANTHER" id="PTHR12677:SF59">
    <property type="entry name" value="GOLGI APPARATUS MEMBRANE PROTEIN TVP38-RELATED"/>
    <property type="match status" value="1"/>
</dbReference>
<dbReference type="KEGG" id="goq:ACH46_10315"/>
<protein>
    <recommendedName>
        <fullName evidence="7">TVP38/TMEM64 family membrane protein</fullName>
    </recommendedName>
</protein>
<name>A0A0N9NHB1_9ACTN</name>
<evidence type="ECO:0000313" key="10">
    <source>
        <dbReference type="EMBL" id="ALG84822.1"/>
    </source>
</evidence>
<feature type="transmembrane region" description="Helical" evidence="7">
    <location>
        <begin position="167"/>
        <end position="187"/>
    </location>
</feature>
<feature type="region of interest" description="Disordered" evidence="8">
    <location>
        <begin position="1"/>
        <end position="33"/>
    </location>
</feature>
<reference evidence="10 11" key="2">
    <citation type="journal article" date="2017" name="Int. J. Syst. Evol. Microbiol.">
        <title>Gordonia phthalatica sp. nov., a di-n-butyl phthalate-degrading bacterium isolated from activated sludge.</title>
        <authorList>
            <person name="Jin D."/>
            <person name="Kong X."/>
            <person name="Jia M."/>
            <person name="Yu X."/>
            <person name="Wang X."/>
            <person name="Zhuang X."/>
            <person name="Deng Y."/>
            <person name="Bai Z."/>
        </authorList>
    </citation>
    <scope>NUCLEOTIDE SEQUENCE [LARGE SCALE GENOMIC DNA]</scope>
    <source>
        <strain evidence="10 11">QH-11</strain>
    </source>
</reference>
<keyword evidence="11" id="KW-1185">Reference proteome</keyword>
<proteinExistence type="inferred from homology"/>
<keyword evidence="6 7" id="KW-0472">Membrane</keyword>
<dbReference type="Proteomes" id="UP000063789">
    <property type="component" value="Chromosome"/>
</dbReference>
<reference evidence="11" key="1">
    <citation type="submission" date="2015-06" db="EMBL/GenBank/DDBJ databases">
        <title>Complete genome sequence and metabolic analysis of phthalate degradation pathway in Gordonia sp. QH-11.</title>
        <authorList>
            <person name="Jin D."/>
            <person name="Kong X."/>
            <person name="Bai Z."/>
        </authorList>
    </citation>
    <scope>NUCLEOTIDE SEQUENCE [LARGE SCALE GENOMIC DNA]</scope>
    <source>
        <strain evidence="11">QH-11</strain>
    </source>
</reference>
<evidence type="ECO:0000256" key="8">
    <source>
        <dbReference type="SAM" id="MobiDB-lite"/>
    </source>
</evidence>
<dbReference type="PATRIC" id="fig|1136941.3.peg.2094"/>
<dbReference type="InterPro" id="IPR015414">
    <property type="entry name" value="TMEM64"/>
</dbReference>
<dbReference type="OrthoDB" id="5242213at2"/>
<evidence type="ECO:0000256" key="5">
    <source>
        <dbReference type="ARBA" id="ARBA00022989"/>
    </source>
</evidence>
<evidence type="ECO:0000259" key="9">
    <source>
        <dbReference type="Pfam" id="PF09335"/>
    </source>
</evidence>
<feature type="compositionally biased region" description="Low complexity" evidence="8">
    <location>
        <begin position="23"/>
        <end position="33"/>
    </location>
</feature>
<comment type="subcellular location">
    <subcellularLocation>
        <location evidence="1 7">Cell membrane</location>
        <topology evidence="1 7">Multi-pass membrane protein</topology>
    </subcellularLocation>
</comment>
<sequence>MRINSRRSEQLTEQPVSLDESSEPSAADAPSEGTAVGGFRVTRAAAVRGVVALIAFIAILIAAYYIPLPSIGTLRTWSGSLGSWFVVVFFLAYAVVAASPIPRTPFTFAAGVLFPPVVAFAGVTVAATVAAVAAFYLARALGRERVRPYLTHPTIATVESRLRQRGWLAVGSLRLIAVCPFSLVNYLSGLSSVRVSAFTMATVIGMTPGNASLIFLGDALAGAKSPISLIFSGILFSIGVIGLIVDSRLPVNPKTSSKDA</sequence>
<dbReference type="Pfam" id="PF09335">
    <property type="entry name" value="VTT_dom"/>
    <property type="match status" value="1"/>
</dbReference>
<evidence type="ECO:0000313" key="11">
    <source>
        <dbReference type="Proteomes" id="UP000063789"/>
    </source>
</evidence>
<feature type="transmembrane region" description="Helical" evidence="7">
    <location>
        <begin position="78"/>
        <end position="101"/>
    </location>
</feature>
<evidence type="ECO:0000256" key="3">
    <source>
        <dbReference type="ARBA" id="ARBA00022475"/>
    </source>
</evidence>
<feature type="transmembrane region" description="Helical" evidence="7">
    <location>
        <begin position="227"/>
        <end position="245"/>
    </location>
</feature>
<evidence type="ECO:0000256" key="6">
    <source>
        <dbReference type="ARBA" id="ARBA00023136"/>
    </source>
</evidence>
<feature type="domain" description="VTT" evidence="9">
    <location>
        <begin position="101"/>
        <end position="218"/>
    </location>
</feature>
<feature type="transmembrane region" description="Helical" evidence="7">
    <location>
        <begin position="193"/>
        <end position="215"/>
    </location>
</feature>